<gene>
    <name evidence="13" type="primary">LOC111105724</name>
</gene>
<keyword evidence="6" id="KW-0206">Cytoskeleton</keyword>
<dbReference type="SUPFAM" id="SSF50729">
    <property type="entry name" value="PH domain-like"/>
    <property type="match status" value="1"/>
</dbReference>
<dbReference type="GO" id="GO:0003779">
    <property type="term" value="F:actin binding"/>
    <property type="evidence" value="ECO:0007669"/>
    <property type="project" value="InterPro"/>
</dbReference>
<dbReference type="OrthoDB" id="8963340at2759"/>
<keyword evidence="4" id="KW-0597">Phosphoprotein</keyword>
<evidence type="ECO:0000256" key="8">
    <source>
        <dbReference type="SAM" id="MobiDB-lite"/>
    </source>
</evidence>
<evidence type="ECO:0000256" key="3">
    <source>
        <dbReference type="ARBA" id="ARBA00022490"/>
    </source>
</evidence>
<dbReference type="SMART" id="SM00246">
    <property type="entry name" value="WH2"/>
    <property type="match status" value="2"/>
</dbReference>
<evidence type="ECO:0000256" key="6">
    <source>
        <dbReference type="ARBA" id="ARBA00023212"/>
    </source>
</evidence>
<dbReference type="PROSITE" id="PS51082">
    <property type="entry name" value="WH2"/>
    <property type="match status" value="2"/>
</dbReference>
<dbReference type="InterPro" id="IPR000697">
    <property type="entry name" value="WH1/EVH1_dom"/>
</dbReference>
<dbReference type="InterPro" id="IPR033927">
    <property type="entry name" value="WASPfam_EVH1"/>
</dbReference>
<dbReference type="Pfam" id="PF00786">
    <property type="entry name" value="PBD"/>
    <property type="match status" value="1"/>
</dbReference>
<feature type="compositionally biased region" description="Acidic residues" evidence="8">
    <location>
        <begin position="497"/>
        <end position="513"/>
    </location>
</feature>
<sequence length="513" mass="55094">MSVQKQRLKNVASILLRDDENEVLFAMLGRGCLTLATGVVQLYTAEAPTRQRWSKRVTGLACFVKDNQKRSYFIRVYDLKQRQCVWEQEIYNQFRYKSPRDYFHTFEAENTQAGLNFASEDEAAKFKSSVEQKLLERHQRRMNKKTNKNQGGNAPAPPPAMRTAQVNVGSGPAPPPAAAPISINSAPSLNTTSSGKDSKKNKKDKKKKLTKEDIGTPSNFRHVNHVGWDPERGFEMDKLDEDMKNLFISVGISNNDQVDKETIDFIYDFVEKNGGIEQVKREMLSLPPPPPPPSAQPPPPPVSPGNRPLPGPPSSAPMSRAPPPPARIGQVGPPPGRPPTSRGGAPPPPPPQRERQLPPTPPFKTSAPTSPPPPPAGVPNAPPPPPAPAPPPPPPAPGAPPPPPTGGGGGGGGVGRGALLESIRDGTTLKKTTPSENRPSGGDARDNLLNAIKGGTSLKHVEQQSNARPVMEEQGGIVGALAKALASRSAQIQGSDNESDDSDVDDDDDEWDD</sequence>
<evidence type="ECO:0000313" key="13">
    <source>
        <dbReference type="RefSeq" id="XP_022295806.1"/>
    </source>
</evidence>
<feature type="domain" description="WH1" evidence="10">
    <location>
        <begin position="28"/>
        <end position="137"/>
    </location>
</feature>
<dbReference type="CDD" id="cd01205">
    <property type="entry name" value="EVH1_WASP-like"/>
    <property type="match status" value="1"/>
</dbReference>
<feature type="domain" description="CRIB" evidence="9">
    <location>
        <begin position="214"/>
        <end position="227"/>
    </location>
</feature>
<dbReference type="AlphaFoldDB" id="A0A8B8AXF4"/>
<dbReference type="Pfam" id="PF02205">
    <property type="entry name" value="WH2"/>
    <property type="match status" value="2"/>
</dbReference>
<keyword evidence="5" id="KW-0677">Repeat</keyword>
<evidence type="ECO:0000256" key="7">
    <source>
        <dbReference type="ARBA" id="ARBA00023242"/>
    </source>
</evidence>
<keyword evidence="7" id="KW-0539">Nucleus</keyword>
<keyword evidence="12" id="KW-1185">Reference proteome</keyword>
<evidence type="ECO:0000256" key="2">
    <source>
        <dbReference type="ARBA" id="ARBA00004245"/>
    </source>
</evidence>
<dbReference type="PROSITE" id="PS50108">
    <property type="entry name" value="CRIB"/>
    <property type="match status" value="1"/>
</dbReference>
<protein>
    <submittedName>
        <fullName evidence="13">Neural Wiskott-Aldrich syndrome protein-like</fullName>
    </submittedName>
</protein>
<dbReference type="KEGG" id="cvn:111105724"/>
<dbReference type="Pfam" id="PF00568">
    <property type="entry name" value="WH1"/>
    <property type="match status" value="1"/>
</dbReference>
<dbReference type="PROSITE" id="PS50229">
    <property type="entry name" value="WH1"/>
    <property type="match status" value="1"/>
</dbReference>
<evidence type="ECO:0000256" key="1">
    <source>
        <dbReference type="ARBA" id="ARBA00004123"/>
    </source>
</evidence>
<feature type="compositionally biased region" description="Pro residues" evidence="8">
    <location>
        <begin position="286"/>
        <end position="338"/>
    </location>
</feature>
<feature type="region of interest" description="Disordered" evidence="8">
    <location>
        <begin position="486"/>
        <end position="513"/>
    </location>
</feature>
<feature type="domain" description="WH2" evidence="11">
    <location>
        <begin position="444"/>
        <end position="461"/>
    </location>
</feature>
<evidence type="ECO:0000259" key="10">
    <source>
        <dbReference type="PROSITE" id="PS50229"/>
    </source>
</evidence>
<feature type="domain" description="WH2" evidence="11">
    <location>
        <begin position="415"/>
        <end position="432"/>
    </location>
</feature>
<dbReference type="Gene3D" id="2.30.29.30">
    <property type="entry name" value="Pleckstrin-homology domain (PH domain)/Phosphotyrosine-binding domain (PTB)"/>
    <property type="match status" value="1"/>
</dbReference>
<dbReference type="PANTHER" id="PTHR11202:SF36">
    <property type="entry name" value="ACTIN NUCLEATION-PROMOTING FACTOR WASL"/>
    <property type="match status" value="1"/>
</dbReference>
<feature type="compositionally biased region" description="Polar residues" evidence="8">
    <location>
        <begin position="429"/>
        <end position="438"/>
    </location>
</feature>
<dbReference type="RefSeq" id="XP_022295806.1">
    <property type="nucleotide sequence ID" value="XM_022440098.1"/>
</dbReference>
<feature type="region of interest" description="Disordered" evidence="8">
    <location>
        <begin position="140"/>
        <end position="224"/>
    </location>
</feature>
<dbReference type="GeneID" id="111105724"/>
<dbReference type="InterPro" id="IPR036936">
    <property type="entry name" value="CRIB_dom_sf"/>
</dbReference>
<evidence type="ECO:0000259" key="9">
    <source>
        <dbReference type="PROSITE" id="PS50108"/>
    </source>
</evidence>
<dbReference type="PANTHER" id="PTHR11202">
    <property type="entry name" value="SPROUTY-RELATED, EVH1 DOMAIN-CONTAINING PROTEIN FAMILY MEMBER"/>
    <property type="match status" value="1"/>
</dbReference>
<dbReference type="GO" id="GO:0005634">
    <property type="term" value="C:nucleus"/>
    <property type="evidence" value="ECO:0007669"/>
    <property type="project" value="UniProtKB-SubCell"/>
</dbReference>
<feature type="compositionally biased region" description="Basic residues" evidence="8">
    <location>
        <begin position="199"/>
        <end position="209"/>
    </location>
</feature>
<organism evidence="12 13">
    <name type="scientific">Crassostrea virginica</name>
    <name type="common">Eastern oyster</name>
    <dbReference type="NCBI Taxonomy" id="6565"/>
    <lineage>
        <taxon>Eukaryota</taxon>
        <taxon>Metazoa</taxon>
        <taxon>Spiralia</taxon>
        <taxon>Lophotrochozoa</taxon>
        <taxon>Mollusca</taxon>
        <taxon>Bivalvia</taxon>
        <taxon>Autobranchia</taxon>
        <taxon>Pteriomorphia</taxon>
        <taxon>Ostreida</taxon>
        <taxon>Ostreoidea</taxon>
        <taxon>Ostreidae</taxon>
        <taxon>Crassostrea</taxon>
    </lineage>
</organism>
<keyword evidence="3" id="KW-0963">Cytoplasm</keyword>
<dbReference type="FunFam" id="3.90.810.10:FF:000003">
    <property type="entry name" value="Neural Wiskott-Aldrich syndrome protein-like"/>
    <property type="match status" value="1"/>
</dbReference>
<dbReference type="SUPFAM" id="SSF47912">
    <property type="entry name" value="Wiscott-Aldrich syndrome protein, WASP, C-terminal domain"/>
    <property type="match status" value="1"/>
</dbReference>
<evidence type="ECO:0000313" key="12">
    <source>
        <dbReference type="Proteomes" id="UP000694844"/>
    </source>
</evidence>
<dbReference type="GO" id="GO:0007015">
    <property type="term" value="P:actin filament organization"/>
    <property type="evidence" value="ECO:0007669"/>
    <property type="project" value="InterPro"/>
</dbReference>
<evidence type="ECO:0000259" key="11">
    <source>
        <dbReference type="PROSITE" id="PS51082"/>
    </source>
</evidence>
<dbReference type="InterPro" id="IPR003124">
    <property type="entry name" value="WH2_dom"/>
</dbReference>
<comment type="subcellular location">
    <subcellularLocation>
        <location evidence="2">Cytoplasm</location>
        <location evidence="2">Cytoskeleton</location>
    </subcellularLocation>
    <subcellularLocation>
        <location evidence="1">Nucleus</location>
    </subcellularLocation>
</comment>
<feature type="compositionally biased region" description="Gly residues" evidence="8">
    <location>
        <begin position="406"/>
        <end position="416"/>
    </location>
</feature>
<dbReference type="CDD" id="cd00132">
    <property type="entry name" value="CRIB"/>
    <property type="match status" value="1"/>
</dbReference>
<dbReference type="Gene3D" id="6.10.280.150">
    <property type="match status" value="1"/>
</dbReference>
<dbReference type="SMART" id="SM00285">
    <property type="entry name" value="PBD"/>
    <property type="match status" value="1"/>
</dbReference>
<reference evidence="13" key="1">
    <citation type="submission" date="2025-08" db="UniProtKB">
        <authorList>
            <consortium name="RefSeq"/>
        </authorList>
    </citation>
    <scope>IDENTIFICATION</scope>
    <source>
        <tissue evidence="13">Whole sample</tissue>
    </source>
</reference>
<evidence type="ECO:0000256" key="5">
    <source>
        <dbReference type="ARBA" id="ARBA00022737"/>
    </source>
</evidence>
<dbReference type="InterPro" id="IPR011026">
    <property type="entry name" value="WAS_C"/>
</dbReference>
<feature type="compositionally biased region" description="Pro residues" evidence="8">
    <location>
        <begin position="369"/>
        <end position="405"/>
    </location>
</feature>
<name>A0A8B8AXF4_CRAVI</name>
<dbReference type="SMART" id="SM00461">
    <property type="entry name" value="WH1"/>
    <property type="match status" value="1"/>
</dbReference>
<feature type="compositionally biased region" description="Low complexity" evidence="8">
    <location>
        <begin position="179"/>
        <end position="195"/>
    </location>
</feature>
<dbReference type="FunFam" id="2.30.29.30:FF:000130">
    <property type="entry name" value="neural Wiskott-Aldrich syndrome protein"/>
    <property type="match status" value="1"/>
</dbReference>
<dbReference type="Gene3D" id="3.90.810.10">
    <property type="entry name" value="CRIB domain"/>
    <property type="match status" value="1"/>
</dbReference>
<dbReference type="InterPro" id="IPR000095">
    <property type="entry name" value="CRIB_dom"/>
</dbReference>
<evidence type="ECO:0000256" key="4">
    <source>
        <dbReference type="ARBA" id="ARBA00022553"/>
    </source>
</evidence>
<dbReference type="Proteomes" id="UP000694844">
    <property type="component" value="Chromosome 8"/>
</dbReference>
<accession>A0A8B8AXF4</accession>
<dbReference type="InterPro" id="IPR011993">
    <property type="entry name" value="PH-like_dom_sf"/>
</dbReference>
<proteinExistence type="predicted"/>
<feature type="region of interest" description="Disordered" evidence="8">
    <location>
        <begin position="282"/>
        <end position="474"/>
    </location>
</feature>
<dbReference type="GO" id="GO:0005856">
    <property type="term" value="C:cytoskeleton"/>
    <property type="evidence" value="ECO:0007669"/>
    <property type="project" value="UniProtKB-SubCell"/>
</dbReference>